<proteinExistence type="predicted"/>
<dbReference type="AlphaFoldDB" id="A0A2P2MDS4"/>
<accession>A0A2P2MDS4</accession>
<name>A0A2P2MDS4_RHIMU</name>
<sequence>MFFLVSDTLLLLYSGLKIISLIV</sequence>
<organism evidence="1">
    <name type="scientific">Rhizophora mucronata</name>
    <name type="common">Asiatic mangrove</name>
    <dbReference type="NCBI Taxonomy" id="61149"/>
    <lineage>
        <taxon>Eukaryota</taxon>
        <taxon>Viridiplantae</taxon>
        <taxon>Streptophyta</taxon>
        <taxon>Embryophyta</taxon>
        <taxon>Tracheophyta</taxon>
        <taxon>Spermatophyta</taxon>
        <taxon>Magnoliopsida</taxon>
        <taxon>eudicotyledons</taxon>
        <taxon>Gunneridae</taxon>
        <taxon>Pentapetalae</taxon>
        <taxon>rosids</taxon>
        <taxon>fabids</taxon>
        <taxon>Malpighiales</taxon>
        <taxon>Rhizophoraceae</taxon>
        <taxon>Rhizophora</taxon>
    </lineage>
</organism>
<evidence type="ECO:0000313" key="1">
    <source>
        <dbReference type="EMBL" id="MBX28389.1"/>
    </source>
</evidence>
<dbReference type="EMBL" id="GGEC01047905">
    <property type="protein sequence ID" value="MBX28389.1"/>
    <property type="molecule type" value="Transcribed_RNA"/>
</dbReference>
<protein>
    <submittedName>
        <fullName evidence="1">Ubiquitin-activating enzyme E1 1</fullName>
    </submittedName>
</protein>
<reference evidence="1" key="1">
    <citation type="submission" date="2018-02" db="EMBL/GenBank/DDBJ databases">
        <title>Rhizophora mucronata_Transcriptome.</title>
        <authorList>
            <person name="Meera S.P."/>
            <person name="Sreeshan A."/>
            <person name="Augustine A."/>
        </authorList>
    </citation>
    <scope>NUCLEOTIDE SEQUENCE</scope>
    <source>
        <tissue evidence="1">Leaf</tissue>
    </source>
</reference>